<dbReference type="Gene3D" id="3.30.200.20">
    <property type="entry name" value="Phosphorylase Kinase, domain 1"/>
    <property type="match status" value="1"/>
</dbReference>
<feature type="region of interest" description="Disordered" evidence="1">
    <location>
        <begin position="913"/>
        <end position="939"/>
    </location>
</feature>
<keyword evidence="4" id="KW-0418">Kinase</keyword>
<dbReference type="Gene3D" id="1.10.510.10">
    <property type="entry name" value="Transferase(Phosphotransferase) domain 1"/>
    <property type="match status" value="1"/>
</dbReference>
<evidence type="ECO:0000313" key="5">
    <source>
        <dbReference type="Proteomes" id="UP000800094"/>
    </source>
</evidence>
<name>A0A6A6I2N5_9PLEO</name>
<feature type="region of interest" description="Disordered" evidence="1">
    <location>
        <begin position="552"/>
        <end position="672"/>
    </location>
</feature>
<feature type="domain" description="Protein kinase" evidence="2">
    <location>
        <begin position="152"/>
        <end position="487"/>
    </location>
</feature>
<dbReference type="PROSITE" id="PS50234">
    <property type="entry name" value="VWFA"/>
    <property type="match status" value="1"/>
</dbReference>
<evidence type="ECO:0000256" key="1">
    <source>
        <dbReference type="SAM" id="MobiDB-lite"/>
    </source>
</evidence>
<feature type="compositionally biased region" description="Polar residues" evidence="1">
    <location>
        <begin position="492"/>
        <end position="505"/>
    </location>
</feature>
<proteinExistence type="predicted"/>
<dbReference type="SMART" id="SM00220">
    <property type="entry name" value="S_TKc"/>
    <property type="match status" value="1"/>
</dbReference>
<dbReference type="RefSeq" id="XP_033679137.1">
    <property type="nucleotide sequence ID" value="XM_033836531.1"/>
</dbReference>
<dbReference type="GeneID" id="54589861"/>
<feature type="region of interest" description="Disordered" evidence="1">
    <location>
        <begin position="490"/>
        <end position="537"/>
    </location>
</feature>
<dbReference type="InterPro" id="IPR011009">
    <property type="entry name" value="Kinase-like_dom_sf"/>
</dbReference>
<feature type="compositionally biased region" description="Polar residues" evidence="1">
    <location>
        <begin position="921"/>
        <end position="939"/>
    </location>
</feature>
<evidence type="ECO:0000259" key="2">
    <source>
        <dbReference type="PROSITE" id="PS50011"/>
    </source>
</evidence>
<protein>
    <submittedName>
        <fullName evidence="4">Kinase-like protein</fullName>
    </submittedName>
</protein>
<dbReference type="EMBL" id="ML987203">
    <property type="protein sequence ID" value="KAF2244133.1"/>
    <property type="molecule type" value="Genomic_DNA"/>
</dbReference>
<reference evidence="4" key="1">
    <citation type="journal article" date="2020" name="Stud. Mycol.">
        <title>101 Dothideomycetes genomes: a test case for predicting lifestyles and emergence of pathogens.</title>
        <authorList>
            <person name="Haridas S."/>
            <person name="Albert R."/>
            <person name="Binder M."/>
            <person name="Bloem J."/>
            <person name="Labutti K."/>
            <person name="Salamov A."/>
            <person name="Andreopoulos B."/>
            <person name="Baker S."/>
            <person name="Barry K."/>
            <person name="Bills G."/>
            <person name="Bluhm B."/>
            <person name="Cannon C."/>
            <person name="Castanera R."/>
            <person name="Culley D."/>
            <person name="Daum C."/>
            <person name="Ezra D."/>
            <person name="Gonzalez J."/>
            <person name="Henrissat B."/>
            <person name="Kuo A."/>
            <person name="Liang C."/>
            <person name="Lipzen A."/>
            <person name="Lutzoni F."/>
            <person name="Magnuson J."/>
            <person name="Mondo S."/>
            <person name="Nolan M."/>
            <person name="Ohm R."/>
            <person name="Pangilinan J."/>
            <person name="Park H.-J."/>
            <person name="Ramirez L."/>
            <person name="Alfaro M."/>
            <person name="Sun H."/>
            <person name="Tritt A."/>
            <person name="Yoshinaga Y."/>
            <person name="Zwiers L.-H."/>
            <person name="Turgeon B."/>
            <person name="Goodwin S."/>
            <person name="Spatafora J."/>
            <person name="Crous P."/>
            <person name="Grigoriev I."/>
        </authorList>
    </citation>
    <scope>NUCLEOTIDE SEQUENCE</scope>
    <source>
        <strain evidence="4">CBS 122368</strain>
    </source>
</reference>
<dbReference type="InterPro" id="IPR036465">
    <property type="entry name" value="vWFA_dom_sf"/>
</dbReference>
<dbReference type="PANTHER" id="PTHR34706:SF1">
    <property type="entry name" value="VWFA DOMAIN-CONTAINING PROTEIN"/>
    <property type="match status" value="1"/>
</dbReference>
<sequence length="939" mass="106231">MHTWSHPLSDVSDFLDQVRNAQVLAVDVSTPAQTRPFVPIHALRRYLTEGTIRKLLVCFHRSTNDWKAIQQGYLAVFTILISIGKGAYITHFIHYDSLADERLPFRGADDWPPDCVEFFQKFADAQWQFCAQPLRRDRLNETRYRKEVIIPIKSSEPLKVGPDSCTYKVGIYPGYNFLAEQDENGKPLTNTFVLKTCREKDAQYHHNEVDAYKALRHQNDVSRNMARFYGSWHQGQTYYMVLEYVGGGTLVDFFERVEPPTRKEDILKLWEELLDIVKPVARIHKLPDHDNRRQYWQGIHHDIKTSNILVSEPFGPSRFDVVFKLADLGLTDFELAVQKGKEVRRRDTHGTQMFTAPEYHRDEGDSFLERTILDAKPSKDIWSLGCVYSEAAVWSVLGMEGLKEYQSKRAAATDQVPKLRCTAYSGCFHDGEKVLQAVIDMHLRVRQERRRNDYVVHDVVTIIEDMLDEALSRPDAVDVYKRSRKALKTAKAWSNSQLEPPSDTSYPPIFRDDSDPFGRRQTPPEIPPEIAGTGAGLGMTGVPLGALASSPTSVLSKDFGPQPSPISPSSSNLTSEEKQTDPFDQTPHASYNGSPIAKRHPRPASEPFLGEDITSLPDATPKANGAGASTWRHSTPNPQRSTHAPSPRPVDSSSRAVVSSSAPGNGTERSKFPHVTIEEAWKWIARTKKGSNTTPLEGHEYLKRLASRDQIFLIDDSITMKSHWSKVRRAFETLAYLVKKYDPDGIEIRFTNTPSEEGRSKNREKLLEILDRITPAGQCDMGLALGKILERYHPEHTKPQKGLLSRWRKEKWGVNIYVLTDAVWEDDEEWLDGVVEPIKSLVDKLVDKGLTKGHVGIQFIQFGDDPVGTKRLKILDNELDKHAVTKDIVDTEPYEGNLYKMLLGSIDPAWDKYTPKKPSGSGPTHPSPQQSKNGAVTWC</sequence>
<dbReference type="SUPFAM" id="SSF53300">
    <property type="entry name" value="vWA-like"/>
    <property type="match status" value="1"/>
</dbReference>
<dbReference type="Pfam" id="PF00069">
    <property type="entry name" value="Pkinase"/>
    <property type="match status" value="1"/>
</dbReference>
<dbReference type="InterPro" id="IPR002035">
    <property type="entry name" value="VWF_A"/>
</dbReference>
<keyword evidence="5" id="KW-1185">Reference proteome</keyword>
<dbReference type="OrthoDB" id="5986190at2759"/>
<accession>A0A6A6I2N5</accession>
<dbReference type="AlphaFoldDB" id="A0A6A6I2N5"/>
<dbReference type="PANTHER" id="PTHR34706">
    <property type="entry name" value="SLR1338 PROTEIN"/>
    <property type="match status" value="1"/>
</dbReference>
<dbReference type="InterPro" id="IPR000719">
    <property type="entry name" value="Prot_kinase_dom"/>
</dbReference>
<feature type="compositionally biased region" description="Low complexity" evidence="1">
    <location>
        <begin position="649"/>
        <end position="663"/>
    </location>
</feature>
<dbReference type="CDD" id="cd00180">
    <property type="entry name" value="PKc"/>
    <property type="match status" value="1"/>
</dbReference>
<dbReference type="PROSITE" id="PS50011">
    <property type="entry name" value="PROTEIN_KINASE_DOM"/>
    <property type="match status" value="1"/>
</dbReference>
<dbReference type="GO" id="GO:0004672">
    <property type="term" value="F:protein kinase activity"/>
    <property type="evidence" value="ECO:0007669"/>
    <property type="project" value="InterPro"/>
</dbReference>
<organism evidence="4 5">
    <name type="scientific">Trematosphaeria pertusa</name>
    <dbReference type="NCBI Taxonomy" id="390896"/>
    <lineage>
        <taxon>Eukaryota</taxon>
        <taxon>Fungi</taxon>
        <taxon>Dikarya</taxon>
        <taxon>Ascomycota</taxon>
        <taxon>Pezizomycotina</taxon>
        <taxon>Dothideomycetes</taxon>
        <taxon>Pleosporomycetidae</taxon>
        <taxon>Pleosporales</taxon>
        <taxon>Massarineae</taxon>
        <taxon>Trematosphaeriaceae</taxon>
        <taxon>Trematosphaeria</taxon>
    </lineage>
</organism>
<evidence type="ECO:0000259" key="3">
    <source>
        <dbReference type="PROSITE" id="PS50234"/>
    </source>
</evidence>
<dbReference type="GO" id="GO:0005524">
    <property type="term" value="F:ATP binding"/>
    <property type="evidence" value="ECO:0007669"/>
    <property type="project" value="InterPro"/>
</dbReference>
<dbReference type="Proteomes" id="UP000800094">
    <property type="component" value="Unassembled WGS sequence"/>
</dbReference>
<feature type="domain" description="VWFA" evidence="3">
    <location>
        <begin position="709"/>
        <end position="906"/>
    </location>
</feature>
<dbReference type="SUPFAM" id="SSF56112">
    <property type="entry name" value="Protein kinase-like (PK-like)"/>
    <property type="match status" value="1"/>
</dbReference>
<evidence type="ECO:0000313" key="4">
    <source>
        <dbReference type="EMBL" id="KAF2244133.1"/>
    </source>
</evidence>
<gene>
    <name evidence="4" type="ORF">BU26DRAFT_94528</name>
</gene>
<feature type="compositionally biased region" description="Polar residues" evidence="1">
    <location>
        <begin position="631"/>
        <end position="643"/>
    </location>
</feature>
<keyword evidence="4" id="KW-0808">Transferase</keyword>